<dbReference type="AlphaFoldDB" id="G5J854"/>
<accession>G5J854</accession>
<protein>
    <submittedName>
        <fullName evidence="1">Uncharacterized protein</fullName>
    </submittedName>
</protein>
<evidence type="ECO:0000313" key="1">
    <source>
        <dbReference type="EMBL" id="EHJ11646.1"/>
    </source>
</evidence>
<dbReference type="PATRIC" id="fig|423471.3.peg.3418"/>
<reference evidence="1 2" key="1">
    <citation type="journal article" date="2011" name="Front. Microbiol.">
        <title>Two Strains of Crocosphaera watsonii with Highly Conserved Genomes are Distinguished by Strain-Specific Features.</title>
        <authorList>
            <person name="Bench S.R."/>
            <person name="Ilikchyan I.N."/>
            <person name="Tripp H.J."/>
            <person name="Zehr J.P."/>
        </authorList>
    </citation>
    <scope>NUCLEOTIDE SEQUENCE [LARGE SCALE GENOMIC DNA]</scope>
    <source>
        <strain evidence="1 2">WH 0003</strain>
    </source>
</reference>
<organism evidence="1 2">
    <name type="scientific">Crocosphaera watsonii WH 0003</name>
    <dbReference type="NCBI Taxonomy" id="423471"/>
    <lineage>
        <taxon>Bacteria</taxon>
        <taxon>Bacillati</taxon>
        <taxon>Cyanobacteriota</taxon>
        <taxon>Cyanophyceae</taxon>
        <taxon>Oscillatoriophycideae</taxon>
        <taxon>Chroococcales</taxon>
        <taxon>Aphanothecaceae</taxon>
        <taxon>Crocosphaera</taxon>
    </lineage>
</organism>
<evidence type="ECO:0000313" key="2">
    <source>
        <dbReference type="Proteomes" id="UP000003477"/>
    </source>
</evidence>
<comment type="caution">
    <text evidence="1">The sequence shown here is derived from an EMBL/GenBank/DDBJ whole genome shotgun (WGS) entry which is preliminary data.</text>
</comment>
<sequence>MHYTNVNAPNKKGDRSKMKGYNQINLLHGYGILTIISPLEVSIDETNND</sequence>
<dbReference type="EMBL" id="AESD01000535">
    <property type="protein sequence ID" value="EHJ11646.1"/>
    <property type="molecule type" value="Genomic_DNA"/>
</dbReference>
<proteinExistence type="predicted"/>
<name>G5J854_CROWT</name>
<gene>
    <name evidence="1" type="ORF">CWATWH0003_3638</name>
</gene>
<dbReference type="Proteomes" id="UP000003477">
    <property type="component" value="Unassembled WGS sequence"/>
</dbReference>